<keyword evidence="3" id="KW-1185">Reference proteome</keyword>
<gene>
    <name evidence="2" type="ORF">GOB84_08725</name>
</gene>
<dbReference type="Gene3D" id="2.60.120.10">
    <property type="entry name" value="Jelly Rolls"/>
    <property type="match status" value="1"/>
</dbReference>
<comment type="caution">
    <text evidence="2">The sequence shown here is derived from an EMBL/GenBank/DDBJ whole genome shotgun (WGS) entry which is preliminary data.</text>
</comment>
<evidence type="ECO:0000313" key="2">
    <source>
        <dbReference type="EMBL" id="NHO32643.1"/>
    </source>
</evidence>
<reference evidence="2 3" key="1">
    <citation type="journal article" date="2020" name="Int. J. Syst. Evol. Microbiol.">
        <title>Novel acetic acid bacteria from cider fermentations: Acetobacter conturbans sp. nov. and Acetobacter fallax sp. nov.</title>
        <authorList>
            <person name="Sombolestani A.S."/>
            <person name="Cleenwerck I."/>
            <person name="Cnockaert M."/>
            <person name="Borremans W."/>
            <person name="Wieme A.D."/>
            <person name="De Vuyst L."/>
            <person name="Vandamme P."/>
        </authorList>
    </citation>
    <scope>NUCLEOTIDE SEQUENCE [LARGE SCALE GENOMIC DNA]</scope>
    <source>
        <strain evidence="2 3">LMG 1637</strain>
    </source>
</reference>
<protein>
    <submittedName>
        <fullName evidence="2">Uncharacterized protein</fullName>
    </submittedName>
</protein>
<evidence type="ECO:0000256" key="1">
    <source>
        <dbReference type="SAM" id="MobiDB-lite"/>
    </source>
</evidence>
<feature type="region of interest" description="Disordered" evidence="1">
    <location>
        <begin position="113"/>
        <end position="146"/>
    </location>
</feature>
<accession>A0ABX0KBT7</accession>
<evidence type="ECO:0000313" key="3">
    <source>
        <dbReference type="Proteomes" id="UP000615326"/>
    </source>
</evidence>
<proteinExistence type="predicted"/>
<dbReference type="Proteomes" id="UP000615326">
    <property type="component" value="Unassembled WGS sequence"/>
</dbReference>
<dbReference type="EMBL" id="WOSW01000013">
    <property type="protein sequence ID" value="NHO32643.1"/>
    <property type="molecule type" value="Genomic_DNA"/>
</dbReference>
<dbReference type="InterPro" id="IPR014710">
    <property type="entry name" value="RmlC-like_jellyroll"/>
</dbReference>
<name>A0ABX0KBT7_9PROT</name>
<organism evidence="2 3">
    <name type="scientific">Acetobacter fallax</name>
    <dbReference type="NCBI Taxonomy" id="1737473"/>
    <lineage>
        <taxon>Bacteria</taxon>
        <taxon>Pseudomonadati</taxon>
        <taxon>Pseudomonadota</taxon>
        <taxon>Alphaproteobacteria</taxon>
        <taxon>Acetobacterales</taxon>
        <taxon>Acetobacteraceae</taxon>
        <taxon>Acetobacter</taxon>
    </lineage>
</organism>
<sequence>MTATDIRSVTDQRDLAGKISDSAGDCLTSRHVLPFPDDRITVDVIVPAADATVERLPADTFLFVPEGHLSLNRTEAGVNEGLIITAGMMFDRKASTDTNLIRMQVQGSETNSPAIIGMDADAPLSPSSSSPVAYLSGPTSDRESSTAWRSADEQFCSGIRASTLFPVPCSLCAL</sequence>
<dbReference type="RefSeq" id="WP_173577168.1">
    <property type="nucleotide sequence ID" value="NZ_WOSW01000013.1"/>
</dbReference>